<organism evidence="8 9">
    <name type="scientific">Octopus vulgaris</name>
    <name type="common">Common octopus</name>
    <dbReference type="NCBI Taxonomy" id="6645"/>
    <lineage>
        <taxon>Eukaryota</taxon>
        <taxon>Metazoa</taxon>
        <taxon>Spiralia</taxon>
        <taxon>Lophotrochozoa</taxon>
        <taxon>Mollusca</taxon>
        <taxon>Cephalopoda</taxon>
        <taxon>Coleoidea</taxon>
        <taxon>Octopodiformes</taxon>
        <taxon>Octopoda</taxon>
        <taxon>Incirrata</taxon>
        <taxon>Octopodidae</taxon>
        <taxon>Octopus</taxon>
    </lineage>
</organism>
<dbReference type="Proteomes" id="UP001162480">
    <property type="component" value="Chromosome 30"/>
</dbReference>
<evidence type="ECO:0000256" key="1">
    <source>
        <dbReference type="ARBA" id="ARBA00022669"/>
    </source>
</evidence>
<gene>
    <name evidence="8" type="ORF">OCTVUL_1B016157</name>
</gene>
<dbReference type="Pfam" id="PF01607">
    <property type="entry name" value="CBM_14"/>
    <property type="match status" value="2"/>
</dbReference>
<dbReference type="InterPro" id="IPR002557">
    <property type="entry name" value="Chitin-bd_dom"/>
</dbReference>
<evidence type="ECO:0000313" key="8">
    <source>
        <dbReference type="EMBL" id="CAI9744251.1"/>
    </source>
</evidence>
<keyword evidence="2" id="KW-0732">Signal</keyword>
<evidence type="ECO:0000259" key="7">
    <source>
        <dbReference type="PROSITE" id="PS50940"/>
    </source>
</evidence>
<feature type="domain" description="Chitin-binding type-2" evidence="7">
    <location>
        <begin position="21"/>
        <end position="74"/>
    </location>
</feature>
<feature type="compositionally biased region" description="Low complexity" evidence="6">
    <location>
        <begin position="83"/>
        <end position="119"/>
    </location>
</feature>
<protein>
    <submittedName>
        <fullName evidence="8">Binding domain-containing</fullName>
    </submittedName>
</protein>
<dbReference type="Gene3D" id="2.170.140.10">
    <property type="entry name" value="Chitin binding domain"/>
    <property type="match status" value="2"/>
</dbReference>
<keyword evidence="9" id="KW-1185">Reference proteome</keyword>
<dbReference type="InterPro" id="IPR036508">
    <property type="entry name" value="Chitin-bd_dom_sf"/>
</dbReference>
<dbReference type="PANTHER" id="PTHR23301">
    <property type="entry name" value="CHITIN BINDING PERITROPHIN-A"/>
    <property type="match status" value="1"/>
</dbReference>
<evidence type="ECO:0000256" key="3">
    <source>
        <dbReference type="ARBA" id="ARBA00022737"/>
    </source>
</evidence>
<keyword evidence="1" id="KW-0147">Chitin-binding</keyword>
<dbReference type="PROSITE" id="PS50940">
    <property type="entry name" value="CHIT_BIND_II"/>
    <property type="match status" value="2"/>
</dbReference>
<keyword evidence="5" id="KW-0325">Glycoprotein</keyword>
<keyword evidence="3" id="KW-0677">Repeat</keyword>
<reference evidence="8" key="1">
    <citation type="submission" date="2023-08" db="EMBL/GenBank/DDBJ databases">
        <authorList>
            <person name="Alioto T."/>
            <person name="Alioto T."/>
            <person name="Gomez Garrido J."/>
        </authorList>
    </citation>
    <scope>NUCLEOTIDE SEQUENCE</scope>
</reference>
<dbReference type="PANTHER" id="PTHR23301:SF97">
    <property type="entry name" value="RE09177P"/>
    <property type="match status" value="1"/>
</dbReference>
<feature type="region of interest" description="Disordered" evidence="6">
    <location>
        <begin position="76"/>
        <end position="119"/>
    </location>
</feature>
<evidence type="ECO:0000256" key="4">
    <source>
        <dbReference type="ARBA" id="ARBA00023157"/>
    </source>
</evidence>
<dbReference type="InterPro" id="IPR051940">
    <property type="entry name" value="Chitin_bind-dev_reg"/>
</dbReference>
<dbReference type="AlphaFoldDB" id="A0AA36C2Y4"/>
<name>A0AA36C2Y4_OCTVU</name>
<evidence type="ECO:0000313" key="9">
    <source>
        <dbReference type="Proteomes" id="UP001162480"/>
    </source>
</evidence>
<evidence type="ECO:0000256" key="5">
    <source>
        <dbReference type="ARBA" id="ARBA00023180"/>
    </source>
</evidence>
<dbReference type="SMART" id="SM00494">
    <property type="entry name" value="ChtBD2"/>
    <property type="match status" value="2"/>
</dbReference>
<evidence type="ECO:0000256" key="2">
    <source>
        <dbReference type="ARBA" id="ARBA00022729"/>
    </source>
</evidence>
<sequence>MRNDNFYDIPTVALVAVVRVSGECIDYSPHPNGDCKAFIRCVGNLAYVMTCGEGTVFNPVIKVCDYPQNVECPTTETTVAPKPQQTTPEAEVTTAAPEVTTAPAEVTTAPAEITTAPAEITTAPAEITTAQPEVTTAEPEVTTESLSYPPCPSNLPLVGRYPNIESNCRSYYECDKGVVLPKDCPPGLLFDIWTNMCQLEKLVPSCRLV</sequence>
<keyword evidence="4" id="KW-1015">Disulfide bond</keyword>
<accession>A0AA36C2Y4</accession>
<dbReference type="GO" id="GO:0005576">
    <property type="term" value="C:extracellular region"/>
    <property type="evidence" value="ECO:0007669"/>
    <property type="project" value="InterPro"/>
</dbReference>
<evidence type="ECO:0000256" key="6">
    <source>
        <dbReference type="SAM" id="MobiDB-lite"/>
    </source>
</evidence>
<feature type="domain" description="Chitin-binding type-2" evidence="7">
    <location>
        <begin position="148"/>
        <end position="208"/>
    </location>
</feature>
<dbReference type="SUPFAM" id="SSF57625">
    <property type="entry name" value="Invertebrate chitin-binding proteins"/>
    <property type="match status" value="2"/>
</dbReference>
<proteinExistence type="predicted"/>
<dbReference type="EMBL" id="OX597843">
    <property type="protein sequence ID" value="CAI9744251.1"/>
    <property type="molecule type" value="Genomic_DNA"/>
</dbReference>
<dbReference type="GO" id="GO:0008061">
    <property type="term" value="F:chitin binding"/>
    <property type="evidence" value="ECO:0007669"/>
    <property type="project" value="UniProtKB-KW"/>
</dbReference>